<proteinExistence type="predicted"/>
<comment type="caution">
    <text evidence="5">The sequence shown here is derived from an EMBL/GenBank/DDBJ whole genome shotgun (WGS) entry which is preliminary data.</text>
</comment>
<evidence type="ECO:0000256" key="2">
    <source>
        <dbReference type="ARBA" id="ARBA00023125"/>
    </source>
</evidence>
<gene>
    <name evidence="5" type="ORF">QW060_02830</name>
</gene>
<dbReference type="SUPFAM" id="SSF46689">
    <property type="entry name" value="Homeodomain-like"/>
    <property type="match status" value="1"/>
</dbReference>
<evidence type="ECO:0000256" key="1">
    <source>
        <dbReference type="ARBA" id="ARBA00023015"/>
    </source>
</evidence>
<dbReference type="PANTHER" id="PTHR43280">
    <property type="entry name" value="ARAC-FAMILY TRANSCRIPTIONAL REGULATOR"/>
    <property type="match status" value="1"/>
</dbReference>
<sequence length="271" mass="31494">MIHDFIVLKSEVLIPDIFYKKGYASDGILISLCVKGTVQVAVNIQNKQMLQNDLLVVMPQSVITVKDADKGSLFFCLMFRFDTISELILPSDYRFLNTLTQHPILALTLEETQMYIRYFELLKSNKEQAHSIFHDSILKYLLFSLIGQINVFYAQKEETLTNASRKDLVIFNFFNLVHQHYMNKRSVQFYADKLKLTPKYLTTLIRQRTGKSISIIITELVIIKAKSYLSASDLPVYEIAERLNFTDASQFCRYFKKYTNSSPLIYRKSTL</sequence>
<dbReference type="PROSITE" id="PS01124">
    <property type="entry name" value="HTH_ARAC_FAMILY_2"/>
    <property type="match status" value="1"/>
</dbReference>
<dbReference type="PANTHER" id="PTHR43280:SF32">
    <property type="entry name" value="TRANSCRIPTIONAL REGULATORY PROTEIN"/>
    <property type="match status" value="1"/>
</dbReference>
<evidence type="ECO:0000259" key="4">
    <source>
        <dbReference type="PROSITE" id="PS01124"/>
    </source>
</evidence>
<dbReference type="Proteomes" id="UP001242368">
    <property type="component" value="Unassembled WGS sequence"/>
</dbReference>
<evidence type="ECO:0000313" key="6">
    <source>
        <dbReference type="Proteomes" id="UP001242368"/>
    </source>
</evidence>
<accession>A0ABT8CS83</accession>
<dbReference type="InterPro" id="IPR018060">
    <property type="entry name" value="HTH_AraC"/>
</dbReference>
<evidence type="ECO:0000313" key="5">
    <source>
        <dbReference type="EMBL" id="MDN3706060.1"/>
    </source>
</evidence>
<keyword evidence="3" id="KW-0804">Transcription</keyword>
<protein>
    <submittedName>
        <fullName evidence="5">AraC family transcriptional regulator</fullName>
    </submittedName>
</protein>
<keyword evidence="6" id="KW-1185">Reference proteome</keyword>
<dbReference type="SMART" id="SM00342">
    <property type="entry name" value="HTH_ARAC"/>
    <property type="match status" value="1"/>
</dbReference>
<keyword evidence="2" id="KW-0238">DNA-binding</keyword>
<dbReference type="Gene3D" id="1.10.10.60">
    <property type="entry name" value="Homeodomain-like"/>
    <property type="match status" value="1"/>
</dbReference>
<keyword evidence="1" id="KW-0805">Transcription regulation</keyword>
<dbReference type="InterPro" id="IPR009057">
    <property type="entry name" value="Homeodomain-like_sf"/>
</dbReference>
<feature type="domain" description="HTH araC/xylS-type" evidence="4">
    <location>
        <begin position="171"/>
        <end position="269"/>
    </location>
</feature>
<organism evidence="5 6">
    <name type="scientific">Paenimyroides ceti</name>
    <dbReference type="NCBI Taxonomy" id="395087"/>
    <lineage>
        <taxon>Bacteria</taxon>
        <taxon>Pseudomonadati</taxon>
        <taxon>Bacteroidota</taxon>
        <taxon>Flavobacteriia</taxon>
        <taxon>Flavobacteriales</taxon>
        <taxon>Flavobacteriaceae</taxon>
        <taxon>Paenimyroides</taxon>
    </lineage>
</organism>
<dbReference type="Pfam" id="PF12833">
    <property type="entry name" value="HTH_18"/>
    <property type="match status" value="1"/>
</dbReference>
<dbReference type="RefSeq" id="WP_290362197.1">
    <property type="nucleotide sequence ID" value="NZ_JAUFQU010000001.1"/>
</dbReference>
<name>A0ABT8CS83_9FLAO</name>
<reference evidence="6" key="1">
    <citation type="journal article" date="2019" name="Int. J. Syst. Evol. Microbiol.">
        <title>The Global Catalogue of Microorganisms (GCM) 10K type strain sequencing project: providing services to taxonomists for standard genome sequencing and annotation.</title>
        <authorList>
            <consortium name="The Broad Institute Genomics Platform"/>
            <consortium name="The Broad Institute Genome Sequencing Center for Infectious Disease"/>
            <person name="Wu L."/>
            <person name="Ma J."/>
        </authorList>
    </citation>
    <scope>NUCLEOTIDE SEQUENCE [LARGE SCALE GENOMIC DNA]</scope>
    <source>
        <strain evidence="6">CECT 7184</strain>
    </source>
</reference>
<dbReference type="EMBL" id="JAUFQU010000001">
    <property type="protein sequence ID" value="MDN3706060.1"/>
    <property type="molecule type" value="Genomic_DNA"/>
</dbReference>
<evidence type="ECO:0000256" key="3">
    <source>
        <dbReference type="ARBA" id="ARBA00023163"/>
    </source>
</evidence>